<evidence type="ECO:0000256" key="1">
    <source>
        <dbReference type="SAM" id="MobiDB-lite"/>
    </source>
</evidence>
<dbReference type="Proteomes" id="UP000703661">
    <property type="component" value="Unassembled WGS sequence"/>
</dbReference>
<feature type="compositionally biased region" description="Low complexity" evidence="1">
    <location>
        <begin position="391"/>
        <end position="400"/>
    </location>
</feature>
<organism evidence="2 3">
    <name type="scientific">Entomortierella chlamydospora</name>
    <dbReference type="NCBI Taxonomy" id="101097"/>
    <lineage>
        <taxon>Eukaryota</taxon>
        <taxon>Fungi</taxon>
        <taxon>Fungi incertae sedis</taxon>
        <taxon>Mucoromycota</taxon>
        <taxon>Mortierellomycotina</taxon>
        <taxon>Mortierellomycetes</taxon>
        <taxon>Mortierellales</taxon>
        <taxon>Mortierellaceae</taxon>
        <taxon>Entomortierella</taxon>
    </lineage>
</organism>
<feature type="compositionally biased region" description="Polar residues" evidence="1">
    <location>
        <begin position="477"/>
        <end position="500"/>
    </location>
</feature>
<feature type="region of interest" description="Disordered" evidence="1">
    <location>
        <begin position="444"/>
        <end position="500"/>
    </location>
</feature>
<keyword evidence="3" id="KW-1185">Reference proteome</keyword>
<dbReference type="Gene3D" id="3.80.10.10">
    <property type="entry name" value="Ribonuclease Inhibitor"/>
    <property type="match status" value="1"/>
</dbReference>
<dbReference type="InterPro" id="IPR032675">
    <property type="entry name" value="LRR_dom_sf"/>
</dbReference>
<dbReference type="AlphaFoldDB" id="A0A9P6T3G7"/>
<dbReference type="SUPFAM" id="SSF52047">
    <property type="entry name" value="RNI-like"/>
    <property type="match status" value="1"/>
</dbReference>
<evidence type="ECO:0000313" key="2">
    <source>
        <dbReference type="EMBL" id="KAG0020967.1"/>
    </source>
</evidence>
<evidence type="ECO:0000313" key="3">
    <source>
        <dbReference type="Proteomes" id="UP000703661"/>
    </source>
</evidence>
<feature type="region of interest" description="Disordered" evidence="1">
    <location>
        <begin position="378"/>
        <end position="403"/>
    </location>
</feature>
<dbReference type="EMBL" id="JAAAID010000186">
    <property type="protein sequence ID" value="KAG0020967.1"/>
    <property type="molecule type" value="Genomic_DNA"/>
</dbReference>
<name>A0A9P6T3G7_9FUNG</name>
<protein>
    <submittedName>
        <fullName evidence="2">Uncharacterized protein</fullName>
    </submittedName>
</protein>
<accession>A0A9P6T3G7</accession>
<gene>
    <name evidence="2" type="ORF">BGZ80_003277</name>
</gene>
<dbReference type="OrthoDB" id="120976at2759"/>
<proteinExistence type="predicted"/>
<reference evidence="2" key="1">
    <citation type="journal article" date="2020" name="Fungal Divers.">
        <title>Resolving the Mortierellaceae phylogeny through synthesis of multi-gene phylogenetics and phylogenomics.</title>
        <authorList>
            <person name="Vandepol N."/>
            <person name="Liber J."/>
            <person name="Desiro A."/>
            <person name="Na H."/>
            <person name="Kennedy M."/>
            <person name="Barry K."/>
            <person name="Grigoriev I.V."/>
            <person name="Miller A.N."/>
            <person name="O'Donnell K."/>
            <person name="Stajich J.E."/>
            <person name="Bonito G."/>
        </authorList>
    </citation>
    <scope>NUCLEOTIDE SEQUENCE</scope>
    <source>
        <strain evidence="2">NRRL 2769</strain>
    </source>
</reference>
<comment type="caution">
    <text evidence="2">The sequence shown here is derived from an EMBL/GenBank/DDBJ whole genome shotgun (WGS) entry which is preliminary data.</text>
</comment>
<sequence>MSGLSALSRLRILNLSQLKIGDIGLSHLIRSVTYGSSGPTMLEYLNLSGTQVTDVGLAKIFDNKSQKQLVFGRLLGIDLTDSKVHEEVAEELFRNHAVPWKRLDNRMSLFPDLPSSKAAKDGYSDLYVESGSGSNPMQKWIDCFSERSFKIKFGQRPDLSLTGKDAWGLLECLALEKLGQIYFHPVSEPTSNYQQELSMNLSTAVGRKSRSKRSRYVRDFDDMLLKAAMINEAQLRQQQSDLEHMYNLKMYQSVLSSIRETAGSLMLSKSRKTKELGATKNLAFVRSRTDVKDLLAGLDLCNDSIGSLLDTHEEMIKVTSVTNNIDNTLKAKVRDRRLRVAASIISTEHIPSQTPMDKSDQRSVPLFDPFPKRLKASISSPFIKREPPTPSSANPSSGSSRDLENRRIFGAHSKYRPPPFVKPAAEQITSSIFVTKVEVNDETTSTPVKLQSPILHANKKSRPSSATMMERWVSKAKQPSSDPTSTSSNKTSVLQNKGQSIDFSSTSGCESIVREFHFTDESGDTVSLDRWIRSEPVVRGLKSGNNMNDFGRSYGDGHSRNVIRFDPKNELFADRDTDVDHQQND</sequence>